<dbReference type="EMBL" id="SWVK01000012">
    <property type="protein sequence ID" value="NFN35460.1"/>
    <property type="molecule type" value="Genomic_DNA"/>
</dbReference>
<dbReference type="InterPro" id="IPR036249">
    <property type="entry name" value="Thioredoxin-like_sf"/>
</dbReference>
<dbReference type="Proteomes" id="UP000476820">
    <property type="component" value="Unassembled WGS sequence"/>
</dbReference>
<evidence type="ECO:0000313" key="4">
    <source>
        <dbReference type="Proteomes" id="UP000476820"/>
    </source>
</evidence>
<accession>A0A0C2S5M5</accession>
<dbReference type="SUPFAM" id="SSF52833">
    <property type="entry name" value="Thioredoxin-like"/>
    <property type="match status" value="1"/>
</dbReference>
<dbReference type="EMBL" id="SWOV01000006">
    <property type="protein sequence ID" value="NFF87067.1"/>
    <property type="molecule type" value="Genomic_DNA"/>
</dbReference>
<name>A0A0C2S5M5_CLOBO</name>
<sequence>MKKKVLICVLTIIAILVAVVFVNKMNSKTKEEQFSYKLEYVKSLKDIDESLPTVIFFKGLINEKESLEYEIMLKDLKEESDFNLVHVSLDYITNEEQENLINEYKIIEVPTIVLKDKNQTDIASYNHITYEKLQELINNLD</sequence>
<comment type="caution">
    <text evidence="1">The sequence shown here is derived from an EMBL/GenBank/DDBJ whole genome shotgun (WGS) entry which is preliminary data.</text>
</comment>
<proteinExistence type="predicted"/>
<reference evidence="3 4" key="1">
    <citation type="submission" date="2019-04" db="EMBL/GenBank/DDBJ databases">
        <title>Genome sequencing of Clostridium botulinum Groups I-IV and Clostridium butyricum.</title>
        <authorList>
            <person name="Brunt J."/>
            <person name="Van Vliet A.H.M."/>
            <person name="Stringer S.C."/>
            <person name="Carter A.T."/>
            <person name="Peck M.W."/>
        </authorList>
    </citation>
    <scope>NUCLEOTIDE SEQUENCE [LARGE SCALE GENOMIC DNA]</scope>
    <source>
        <strain evidence="1 4">1605</strain>
        <strain evidence="2 3">CB-K-33E</strain>
    </source>
</reference>
<dbReference type="AlphaFoldDB" id="A0A0C2S5M5"/>
<evidence type="ECO:0000313" key="1">
    <source>
        <dbReference type="EMBL" id="NFF87067.1"/>
    </source>
</evidence>
<protein>
    <submittedName>
        <fullName evidence="1">Viral A-type inclusion protein</fullName>
    </submittedName>
</protein>
<dbReference type="Gene3D" id="3.40.30.10">
    <property type="entry name" value="Glutaredoxin"/>
    <property type="match status" value="1"/>
</dbReference>
<organism evidence="1 4">
    <name type="scientific">Clostridium botulinum</name>
    <dbReference type="NCBI Taxonomy" id="1491"/>
    <lineage>
        <taxon>Bacteria</taxon>
        <taxon>Bacillati</taxon>
        <taxon>Bacillota</taxon>
        <taxon>Clostridia</taxon>
        <taxon>Eubacteriales</taxon>
        <taxon>Clostridiaceae</taxon>
        <taxon>Clostridium</taxon>
    </lineage>
</organism>
<gene>
    <name evidence="1" type="ORF">FC774_04050</name>
    <name evidence="2" type="ORF">FDB51_10060</name>
</gene>
<dbReference type="OrthoDB" id="7629852at2"/>
<dbReference type="Proteomes" id="UP000473681">
    <property type="component" value="Unassembled WGS sequence"/>
</dbReference>
<dbReference type="RefSeq" id="WP_012449548.1">
    <property type="nucleotide sequence ID" value="NZ_CP010520.1"/>
</dbReference>
<evidence type="ECO:0000313" key="3">
    <source>
        <dbReference type="Proteomes" id="UP000473681"/>
    </source>
</evidence>
<evidence type="ECO:0000313" key="2">
    <source>
        <dbReference type="EMBL" id="NFN35460.1"/>
    </source>
</evidence>